<feature type="region of interest" description="Disordered" evidence="1">
    <location>
        <begin position="36"/>
        <end position="66"/>
    </location>
</feature>
<proteinExistence type="predicted"/>
<dbReference type="GeneTree" id="ENSGT00940000173543"/>
<protein>
    <recommendedName>
        <fullName evidence="4">ETS variant transcription factor 2</fullName>
    </recommendedName>
</protein>
<evidence type="ECO:0000256" key="1">
    <source>
        <dbReference type="SAM" id="MobiDB-lite"/>
    </source>
</evidence>
<name>A0A452S3Z8_URSAM</name>
<evidence type="ECO:0000313" key="2">
    <source>
        <dbReference type="Ensembl" id="ENSUAMP00000026773.1"/>
    </source>
</evidence>
<dbReference type="AlphaFoldDB" id="A0A452S3Z8"/>
<evidence type="ECO:0000313" key="3">
    <source>
        <dbReference type="Proteomes" id="UP000291022"/>
    </source>
</evidence>
<dbReference type="Ensembl" id="ENSUAMT00000029860.1">
    <property type="protein sequence ID" value="ENSUAMP00000026773.1"/>
    <property type="gene ID" value="ENSUAMG00000020710.1"/>
</dbReference>
<keyword evidence="3" id="KW-1185">Reference proteome</keyword>
<reference evidence="3" key="1">
    <citation type="submission" date="2016-06" db="EMBL/GenBank/DDBJ databases">
        <title>De novo assembly and RNA-Seq shows season-dependent expression and editing in black bear kidneys.</title>
        <authorList>
            <person name="Korstanje R."/>
            <person name="Srivastava A."/>
            <person name="Sarsani V.K."/>
            <person name="Sheehan S.M."/>
            <person name="Seger R.L."/>
            <person name="Barter M.E."/>
            <person name="Lindqvist C."/>
            <person name="Brody L.C."/>
            <person name="Mullikin J.C."/>
        </authorList>
    </citation>
    <scope>NUCLEOTIDE SEQUENCE [LARGE SCALE GENOMIC DNA]</scope>
</reference>
<reference evidence="2" key="2">
    <citation type="submission" date="2025-08" db="UniProtKB">
        <authorList>
            <consortium name="Ensembl"/>
        </authorList>
    </citation>
    <scope>IDENTIFICATION</scope>
</reference>
<sequence length="179" mass="19021">MDFWNWDEASPQEVPPGNRLSGLEGAELGFYFPELALPGDTRTGEPRWKGGLPQPDWDSALPHPEAPWGPEPAPQALPWSGDWTDLECTGSDPWSGVSQALGPAPPGLGPAPFVGAAGAAGQNCIISGGETNPLYHLLGLGAAYGLHHLFKGVPDFRSHHVLRTEPAVGRRNLGLLPQK</sequence>
<reference evidence="2" key="3">
    <citation type="submission" date="2025-09" db="UniProtKB">
        <authorList>
            <consortium name="Ensembl"/>
        </authorList>
    </citation>
    <scope>IDENTIFICATION</scope>
</reference>
<accession>A0A452S3Z8</accession>
<dbReference type="Proteomes" id="UP000291022">
    <property type="component" value="Unassembled WGS sequence"/>
</dbReference>
<evidence type="ECO:0008006" key="4">
    <source>
        <dbReference type="Google" id="ProtNLM"/>
    </source>
</evidence>
<dbReference type="STRING" id="9643.ENSUAMP00000026773"/>
<organism evidence="2 3">
    <name type="scientific">Ursus americanus</name>
    <name type="common">American black bear</name>
    <name type="synonym">Euarctos americanus</name>
    <dbReference type="NCBI Taxonomy" id="9643"/>
    <lineage>
        <taxon>Eukaryota</taxon>
        <taxon>Metazoa</taxon>
        <taxon>Chordata</taxon>
        <taxon>Craniata</taxon>
        <taxon>Vertebrata</taxon>
        <taxon>Euteleostomi</taxon>
        <taxon>Mammalia</taxon>
        <taxon>Eutheria</taxon>
        <taxon>Laurasiatheria</taxon>
        <taxon>Carnivora</taxon>
        <taxon>Caniformia</taxon>
        <taxon>Ursidae</taxon>
        <taxon>Ursus</taxon>
    </lineage>
</organism>